<feature type="compositionally biased region" description="Basic and acidic residues" evidence="1">
    <location>
        <begin position="55"/>
        <end position="70"/>
    </location>
</feature>
<evidence type="ECO:0000313" key="2">
    <source>
        <dbReference type="EMBL" id="AXG72917.1"/>
    </source>
</evidence>
<feature type="compositionally biased region" description="Polar residues" evidence="1">
    <location>
        <begin position="8"/>
        <end position="24"/>
    </location>
</feature>
<protein>
    <submittedName>
        <fullName evidence="2">Uncharacterized protein</fullName>
    </submittedName>
</protein>
<dbReference type="EMBL" id="CP031188">
    <property type="protein sequence ID" value="AXG72917.1"/>
    <property type="molecule type" value="Genomic_DNA"/>
</dbReference>
<dbReference type="Proteomes" id="UP000253951">
    <property type="component" value="Chromosome"/>
</dbReference>
<accession>A0A345H8K7</accession>
<reference evidence="2 3" key="1">
    <citation type="submission" date="2018-07" db="EMBL/GenBank/DDBJ databases">
        <title>Complete genome sequence of Flavobacterium arcticum type strain SM1502T.</title>
        <authorList>
            <person name="Li Y."/>
            <person name="Li D.-D."/>
        </authorList>
    </citation>
    <scope>NUCLEOTIDE SEQUENCE [LARGE SCALE GENOMIC DNA]</scope>
    <source>
        <strain evidence="2 3">SM1502</strain>
    </source>
</reference>
<dbReference type="RefSeq" id="WP_114676680.1">
    <property type="nucleotide sequence ID" value="NZ_CP031188.1"/>
</dbReference>
<feature type="region of interest" description="Disordered" evidence="1">
    <location>
        <begin position="1"/>
        <end position="86"/>
    </location>
</feature>
<organism evidence="2 3">
    <name type="scientific">Flavobacterium arcticum</name>
    <dbReference type="NCBI Taxonomy" id="1784713"/>
    <lineage>
        <taxon>Bacteria</taxon>
        <taxon>Pseudomonadati</taxon>
        <taxon>Bacteroidota</taxon>
        <taxon>Flavobacteriia</taxon>
        <taxon>Flavobacteriales</taxon>
        <taxon>Flavobacteriaceae</taxon>
        <taxon>Flavobacterium</taxon>
    </lineage>
</organism>
<evidence type="ECO:0000256" key="1">
    <source>
        <dbReference type="SAM" id="MobiDB-lite"/>
    </source>
</evidence>
<sequence length="86" mass="9662">MAIENENNKQNASVGNSKPKNNIPPSDDPAIINPKELATFPKEKKTENPDLDEERDSHLANKVRSEERRGRNITKTGTMPDENGFM</sequence>
<dbReference type="KEGG" id="fat:DVK85_01190"/>
<gene>
    <name evidence="2" type="ORF">DVK85_01190</name>
</gene>
<name>A0A345H8K7_9FLAO</name>
<dbReference type="OrthoDB" id="1367000at2"/>
<keyword evidence="3" id="KW-1185">Reference proteome</keyword>
<proteinExistence type="predicted"/>
<evidence type="ECO:0000313" key="3">
    <source>
        <dbReference type="Proteomes" id="UP000253951"/>
    </source>
</evidence>
<dbReference type="AlphaFoldDB" id="A0A345H8K7"/>